<dbReference type="EC" id="5.1.1.1" evidence="5"/>
<dbReference type="UniPathway" id="UPA00042">
    <property type="reaction ID" value="UER00497"/>
</dbReference>
<dbReference type="FunFam" id="3.20.20.10:FF:000002">
    <property type="entry name" value="Alanine racemase"/>
    <property type="match status" value="1"/>
</dbReference>
<dbReference type="PANTHER" id="PTHR30511">
    <property type="entry name" value="ALANINE RACEMASE"/>
    <property type="match status" value="1"/>
</dbReference>
<proteinExistence type="inferred from homology"/>
<dbReference type="InterPro" id="IPR029066">
    <property type="entry name" value="PLP-binding_barrel"/>
</dbReference>
<feature type="modified residue" description="N6-(pyridoxal phosphate)lysine" evidence="5 6">
    <location>
        <position position="42"/>
    </location>
</feature>
<dbReference type="GO" id="GO:0030170">
    <property type="term" value="F:pyridoxal phosphate binding"/>
    <property type="evidence" value="ECO:0007669"/>
    <property type="project" value="UniProtKB-UniRule"/>
</dbReference>
<feature type="domain" description="Alanine racemase C-terminal" evidence="8">
    <location>
        <begin position="247"/>
        <end position="372"/>
    </location>
</feature>
<evidence type="ECO:0000256" key="7">
    <source>
        <dbReference type="PIRSR" id="PIRSR600821-52"/>
    </source>
</evidence>
<evidence type="ECO:0000256" key="3">
    <source>
        <dbReference type="ARBA" id="ARBA00022898"/>
    </source>
</evidence>
<dbReference type="InterPro" id="IPR011079">
    <property type="entry name" value="Ala_racemase_C"/>
</dbReference>
<evidence type="ECO:0000256" key="6">
    <source>
        <dbReference type="PIRSR" id="PIRSR600821-50"/>
    </source>
</evidence>
<feature type="binding site" evidence="5 7">
    <location>
        <position position="139"/>
    </location>
    <ligand>
        <name>substrate</name>
    </ligand>
</feature>
<dbReference type="PROSITE" id="PS00395">
    <property type="entry name" value="ALANINE_RACEMASE"/>
    <property type="match status" value="1"/>
</dbReference>
<feature type="active site" description="Proton acceptor; specific for L-alanine" evidence="5">
    <location>
        <position position="268"/>
    </location>
</feature>
<evidence type="ECO:0000313" key="9">
    <source>
        <dbReference type="EMBL" id="RID84238.1"/>
    </source>
</evidence>
<evidence type="ECO:0000313" key="10">
    <source>
        <dbReference type="Proteomes" id="UP000265816"/>
    </source>
</evidence>
<comment type="caution">
    <text evidence="9">The sequence shown here is derived from an EMBL/GenBank/DDBJ whole genome shotgun (WGS) entry which is preliminary data.</text>
</comment>
<keyword evidence="10" id="KW-1185">Reference proteome</keyword>
<dbReference type="InterPro" id="IPR000821">
    <property type="entry name" value="Ala_racemase"/>
</dbReference>
<name>A0A398B604_9BACI</name>
<dbReference type="NCBIfam" id="TIGR00492">
    <property type="entry name" value="alr"/>
    <property type="match status" value="1"/>
</dbReference>
<comment type="cofactor">
    <cofactor evidence="2 5 6">
        <name>pyridoxal 5'-phosphate</name>
        <dbReference type="ChEBI" id="CHEBI:597326"/>
    </cofactor>
</comment>
<comment type="similarity">
    <text evidence="5">Belongs to the alanine racemase family.</text>
</comment>
<dbReference type="CDD" id="cd00430">
    <property type="entry name" value="PLPDE_III_AR"/>
    <property type="match status" value="1"/>
</dbReference>
<dbReference type="Gene3D" id="3.20.20.10">
    <property type="entry name" value="Alanine racemase"/>
    <property type="match status" value="1"/>
</dbReference>
<feature type="binding site" evidence="5 7">
    <location>
        <position position="315"/>
    </location>
    <ligand>
        <name>substrate</name>
    </ligand>
</feature>
<dbReference type="GO" id="GO:0009252">
    <property type="term" value="P:peptidoglycan biosynthetic process"/>
    <property type="evidence" value="ECO:0007669"/>
    <property type="project" value="TreeGrafter"/>
</dbReference>
<dbReference type="Proteomes" id="UP000265816">
    <property type="component" value="Unassembled WGS sequence"/>
</dbReference>
<dbReference type="SUPFAM" id="SSF50621">
    <property type="entry name" value="Alanine racemase C-terminal domain-like"/>
    <property type="match status" value="1"/>
</dbReference>
<dbReference type="AlphaFoldDB" id="A0A398B604"/>
<feature type="active site" description="Proton acceptor; specific for D-alanine" evidence="5">
    <location>
        <position position="42"/>
    </location>
</feature>
<dbReference type="HAMAP" id="MF_01201">
    <property type="entry name" value="Ala_racemase"/>
    <property type="match status" value="1"/>
</dbReference>
<dbReference type="InterPro" id="IPR001608">
    <property type="entry name" value="Ala_racemase_N"/>
</dbReference>
<dbReference type="Pfam" id="PF00842">
    <property type="entry name" value="Ala_racemase_C"/>
    <property type="match status" value="1"/>
</dbReference>
<evidence type="ECO:0000259" key="8">
    <source>
        <dbReference type="SMART" id="SM01005"/>
    </source>
</evidence>
<keyword evidence="3 5" id="KW-0663">Pyridoxal phosphate</keyword>
<reference evidence="9 10" key="1">
    <citation type="submission" date="2018-08" db="EMBL/GenBank/DDBJ databases">
        <title>Bacillus jemisoniae sp. nov., Bacillus chryseoplanitiae sp. nov., Bacillus resnikiae sp. nov., and Bacillus frankliniae sp. nov., isolated from Viking spacecraft and associated surfaces.</title>
        <authorList>
            <person name="Seuylemezian A."/>
            <person name="Vaishampayan P."/>
        </authorList>
    </citation>
    <scope>NUCLEOTIDE SEQUENCE [LARGE SCALE GENOMIC DNA]</scope>
    <source>
        <strain evidence="9 10">JJ-247</strain>
    </source>
</reference>
<dbReference type="EMBL" id="QWVT01000022">
    <property type="protein sequence ID" value="RID84238.1"/>
    <property type="molecule type" value="Genomic_DNA"/>
</dbReference>
<dbReference type="GO" id="GO:0030632">
    <property type="term" value="P:D-alanine biosynthetic process"/>
    <property type="evidence" value="ECO:0007669"/>
    <property type="project" value="UniProtKB-UniRule"/>
</dbReference>
<evidence type="ECO:0000256" key="1">
    <source>
        <dbReference type="ARBA" id="ARBA00000316"/>
    </source>
</evidence>
<protein>
    <recommendedName>
        <fullName evidence="5">Alanine racemase</fullName>
        <ecNumber evidence="5">5.1.1.1</ecNumber>
    </recommendedName>
</protein>
<dbReference type="FunFam" id="2.40.37.10:FF:000006">
    <property type="entry name" value="Alanine racemase"/>
    <property type="match status" value="1"/>
</dbReference>
<sequence>MEEQGFFYRDTWAEVDLDKIVENLKNIKELLPGQPEIIAVVKANAYGHGDCQTAKAALKAGASMLAVAFLDEALALRKKGIQAPILVLGPSRPEYAAIAAAEKISLTVFQSEWIEKAQAVLEEDASLALHLKVDTGMGRIGVKSLKELKEVEELIQGDPRLIFQGVFTHFATADELDEHYFAVQLASFREFLSKLQTLPPLIHCSNSAAALRYPDAHFSAVRIGISMYGLSPSPEMANLLPVHLQEAFSLHSRVVHVKKLLKGEKVSYGATYEASEEEWVGTLPIGYADGWIRRLQGQEVLVDGIRSPIIGRVCMDQCMVKLPYEVPVGTAATLIGTQGQEKVGIDEIAEKLETINYEVPCLISYRVPRLYRKNGETIGVNNPILK</sequence>
<evidence type="ECO:0000256" key="2">
    <source>
        <dbReference type="ARBA" id="ARBA00001933"/>
    </source>
</evidence>
<evidence type="ECO:0000256" key="4">
    <source>
        <dbReference type="ARBA" id="ARBA00023235"/>
    </source>
</evidence>
<dbReference type="Pfam" id="PF01168">
    <property type="entry name" value="Ala_racemase_N"/>
    <property type="match status" value="1"/>
</dbReference>
<dbReference type="SMART" id="SM01005">
    <property type="entry name" value="Ala_racemase_C"/>
    <property type="match status" value="1"/>
</dbReference>
<comment type="function">
    <text evidence="5">Catalyzes the interconversion of L-alanine and D-alanine. May also act on other amino acids.</text>
</comment>
<dbReference type="InterPro" id="IPR020622">
    <property type="entry name" value="Ala_racemase_pyridoxalP-BS"/>
</dbReference>
<accession>A0A398B604</accession>
<dbReference type="Gene3D" id="2.40.37.10">
    <property type="entry name" value="Lyase, Ornithine Decarboxylase, Chain A, domain 1"/>
    <property type="match status" value="1"/>
</dbReference>
<dbReference type="InterPro" id="IPR009006">
    <property type="entry name" value="Ala_racemase/Decarboxylase_C"/>
</dbReference>
<dbReference type="GO" id="GO:0005829">
    <property type="term" value="C:cytosol"/>
    <property type="evidence" value="ECO:0007669"/>
    <property type="project" value="TreeGrafter"/>
</dbReference>
<gene>
    <name evidence="9" type="primary">alr</name>
    <name evidence="9" type="ORF">D1970_13150</name>
</gene>
<dbReference type="RefSeq" id="WP_119113332.1">
    <property type="nucleotide sequence ID" value="NZ_CBCSEO010000017.1"/>
</dbReference>
<evidence type="ECO:0000256" key="5">
    <source>
        <dbReference type="HAMAP-Rule" id="MF_01201"/>
    </source>
</evidence>
<organism evidence="9 10">
    <name type="scientific">Mesobacillus zeae</name>
    <dbReference type="NCBI Taxonomy" id="1917180"/>
    <lineage>
        <taxon>Bacteria</taxon>
        <taxon>Bacillati</taxon>
        <taxon>Bacillota</taxon>
        <taxon>Bacilli</taxon>
        <taxon>Bacillales</taxon>
        <taxon>Bacillaceae</taxon>
        <taxon>Mesobacillus</taxon>
    </lineage>
</organism>
<dbReference type="SUPFAM" id="SSF51419">
    <property type="entry name" value="PLP-binding barrel"/>
    <property type="match status" value="1"/>
</dbReference>
<keyword evidence="4 5" id="KW-0413">Isomerase</keyword>
<comment type="pathway">
    <text evidence="5">Amino-acid biosynthesis; D-alanine biosynthesis; D-alanine from L-alanine: step 1/1.</text>
</comment>
<comment type="catalytic activity">
    <reaction evidence="1 5">
        <text>L-alanine = D-alanine</text>
        <dbReference type="Rhea" id="RHEA:20249"/>
        <dbReference type="ChEBI" id="CHEBI:57416"/>
        <dbReference type="ChEBI" id="CHEBI:57972"/>
        <dbReference type="EC" id="5.1.1.1"/>
    </reaction>
</comment>
<dbReference type="OrthoDB" id="9813814at2"/>
<dbReference type="GO" id="GO:0008784">
    <property type="term" value="F:alanine racemase activity"/>
    <property type="evidence" value="ECO:0007669"/>
    <property type="project" value="UniProtKB-UniRule"/>
</dbReference>
<dbReference type="PRINTS" id="PR00992">
    <property type="entry name" value="ALARACEMASE"/>
</dbReference>
<dbReference type="PANTHER" id="PTHR30511:SF0">
    <property type="entry name" value="ALANINE RACEMASE, CATABOLIC-RELATED"/>
    <property type="match status" value="1"/>
</dbReference>